<evidence type="ECO:0000313" key="2">
    <source>
        <dbReference type="EMBL" id="CAB4025956.1"/>
    </source>
</evidence>
<reference evidence="2" key="1">
    <citation type="submission" date="2020-04" db="EMBL/GenBank/DDBJ databases">
        <authorList>
            <person name="Alioto T."/>
            <person name="Alioto T."/>
            <person name="Gomez Garrido J."/>
        </authorList>
    </citation>
    <scope>NUCLEOTIDE SEQUENCE</scope>
    <source>
        <strain evidence="2">A484AB</strain>
    </source>
</reference>
<dbReference type="OrthoDB" id="10467006at2759"/>
<name>A0A6S7J288_PARCT</name>
<accession>A0A6S7J288</accession>
<evidence type="ECO:0000256" key="1">
    <source>
        <dbReference type="SAM" id="MobiDB-lite"/>
    </source>
</evidence>
<evidence type="ECO:0000313" key="3">
    <source>
        <dbReference type="Proteomes" id="UP001152795"/>
    </source>
</evidence>
<organism evidence="2 3">
    <name type="scientific">Paramuricea clavata</name>
    <name type="common">Red gorgonian</name>
    <name type="synonym">Violescent sea-whip</name>
    <dbReference type="NCBI Taxonomy" id="317549"/>
    <lineage>
        <taxon>Eukaryota</taxon>
        <taxon>Metazoa</taxon>
        <taxon>Cnidaria</taxon>
        <taxon>Anthozoa</taxon>
        <taxon>Octocorallia</taxon>
        <taxon>Malacalcyonacea</taxon>
        <taxon>Plexauridae</taxon>
        <taxon>Paramuricea</taxon>
    </lineage>
</organism>
<dbReference type="AlphaFoldDB" id="A0A6S7J288"/>
<feature type="compositionally biased region" description="Low complexity" evidence="1">
    <location>
        <begin position="56"/>
        <end position="70"/>
    </location>
</feature>
<feature type="non-terminal residue" evidence="2">
    <location>
        <position position="194"/>
    </location>
</feature>
<comment type="caution">
    <text evidence="2">The sequence shown here is derived from an EMBL/GenBank/DDBJ whole genome shotgun (WGS) entry which is preliminary data.</text>
</comment>
<sequence length="194" mass="21851">MDNLEGLVRRIVNTVNGTRTRPAEANALSTSGAPAQQSATTVEEEVRRRYSLPRNATSTEQSAESTQSSSFSLPVETRRAQRSNVGPLSQYFHPTENYGQCTLRAQSRNRQVRPQRRCASPYVQPCKDKVKSDSFTLKEVVLLPSPSYSNVPKFSTKVELNNKGLIMDGFHVNKNWSEQELRDKLQATFENELT</sequence>
<protein>
    <submittedName>
        <fullName evidence="2">Uncharacterized protein</fullName>
    </submittedName>
</protein>
<proteinExistence type="predicted"/>
<feature type="region of interest" description="Disordered" evidence="1">
    <location>
        <begin position="22"/>
        <end position="78"/>
    </location>
</feature>
<dbReference type="Proteomes" id="UP001152795">
    <property type="component" value="Unassembled WGS sequence"/>
</dbReference>
<gene>
    <name evidence="2" type="ORF">PACLA_8A039936</name>
</gene>
<dbReference type="EMBL" id="CACRXK020013921">
    <property type="protein sequence ID" value="CAB4025956.1"/>
    <property type="molecule type" value="Genomic_DNA"/>
</dbReference>
<keyword evidence="3" id="KW-1185">Reference proteome</keyword>
<feature type="compositionally biased region" description="Polar residues" evidence="1">
    <location>
        <begin position="27"/>
        <end position="41"/>
    </location>
</feature>